<dbReference type="GO" id="GO:0003677">
    <property type="term" value="F:DNA binding"/>
    <property type="evidence" value="ECO:0007669"/>
    <property type="project" value="UniProtKB-KW"/>
</dbReference>
<dbReference type="GO" id="GO:0015074">
    <property type="term" value="P:DNA integration"/>
    <property type="evidence" value="ECO:0007669"/>
    <property type="project" value="UniProtKB-KW"/>
</dbReference>
<keyword evidence="4" id="KW-0233">DNA recombination</keyword>
<accession>K1RQH5</accession>
<dbReference type="GO" id="GO:0006310">
    <property type="term" value="P:DNA recombination"/>
    <property type="evidence" value="ECO:0007669"/>
    <property type="project" value="UniProtKB-KW"/>
</dbReference>
<dbReference type="EMBL" id="AJWZ01011270">
    <property type="protein sequence ID" value="EKC45824.1"/>
    <property type="molecule type" value="Genomic_DNA"/>
</dbReference>
<dbReference type="PROSITE" id="PS51898">
    <property type="entry name" value="TYR_RECOMBINASE"/>
    <property type="match status" value="1"/>
</dbReference>
<dbReference type="SUPFAM" id="SSF56349">
    <property type="entry name" value="DNA breaking-rejoining enzymes"/>
    <property type="match status" value="1"/>
</dbReference>
<comment type="caution">
    <text evidence="7">The sequence shown here is derived from an EMBL/GenBank/DDBJ whole genome shotgun (WGS) entry which is preliminary data.</text>
</comment>
<dbReference type="InterPro" id="IPR004107">
    <property type="entry name" value="Integrase_SAM-like_N"/>
</dbReference>
<evidence type="ECO:0000256" key="1">
    <source>
        <dbReference type="ARBA" id="ARBA00008857"/>
    </source>
</evidence>
<dbReference type="Gene3D" id="1.10.443.10">
    <property type="entry name" value="Intergrase catalytic core"/>
    <property type="match status" value="1"/>
</dbReference>
<dbReference type="InterPro" id="IPR011010">
    <property type="entry name" value="DNA_brk_join_enz"/>
</dbReference>
<dbReference type="InterPro" id="IPR044068">
    <property type="entry name" value="CB"/>
</dbReference>
<keyword evidence="3" id="KW-0238">DNA-binding</keyword>
<gene>
    <name evidence="7" type="ORF">OBE_16650</name>
</gene>
<name>K1RQH5_9ZZZZ</name>
<proteinExistence type="inferred from homology"/>
<dbReference type="PANTHER" id="PTHR30349:SF64">
    <property type="entry name" value="PROPHAGE INTEGRASE INTD-RELATED"/>
    <property type="match status" value="1"/>
</dbReference>
<dbReference type="PROSITE" id="PS51900">
    <property type="entry name" value="CB"/>
    <property type="match status" value="1"/>
</dbReference>
<dbReference type="InterPro" id="IPR013762">
    <property type="entry name" value="Integrase-like_cat_sf"/>
</dbReference>
<feature type="domain" description="Core-binding (CB)" evidence="6">
    <location>
        <begin position="66"/>
        <end position="156"/>
    </location>
</feature>
<evidence type="ECO:0000259" key="6">
    <source>
        <dbReference type="PROSITE" id="PS51900"/>
    </source>
</evidence>
<reference evidence="7" key="1">
    <citation type="journal article" date="2013" name="Environ. Microbiol.">
        <title>Microbiota from the distal guts of lean and obese adolescents exhibit partial functional redundancy besides clear differences in community structure.</title>
        <authorList>
            <person name="Ferrer M."/>
            <person name="Ruiz A."/>
            <person name="Lanza F."/>
            <person name="Haange S.B."/>
            <person name="Oberbach A."/>
            <person name="Till H."/>
            <person name="Bargiela R."/>
            <person name="Campoy C."/>
            <person name="Segura M.T."/>
            <person name="Richter M."/>
            <person name="von Bergen M."/>
            <person name="Seifert J."/>
            <person name="Suarez A."/>
        </authorList>
    </citation>
    <scope>NUCLEOTIDE SEQUENCE</scope>
</reference>
<dbReference type="InterPro" id="IPR002104">
    <property type="entry name" value="Integrase_catalytic"/>
</dbReference>
<feature type="domain" description="Tyr recombinase" evidence="5">
    <location>
        <begin position="178"/>
        <end position="408"/>
    </location>
</feature>
<protein>
    <submittedName>
        <fullName evidence="7">Integrase family protein</fullName>
    </submittedName>
</protein>
<comment type="similarity">
    <text evidence="1">Belongs to the 'phage' integrase family.</text>
</comment>
<dbReference type="PANTHER" id="PTHR30349">
    <property type="entry name" value="PHAGE INTEGRASE-RELATED"/>
    <property type="match status" value="1"/>
</dbReference>
<dbReference type="InterPro" id="IPR010998">
    <property type="entry name" value="Integrase_recombinase_N"/>
</dbReference>
<dbReference type="InterPro" id="IPR050090">
    <property type="entry name" value="Tyrosine_recombinase_XerCD"/>
</dbReference>
<evidence type="ECO:0000259" key="5">
    <source>
        <dbReference type="PROSITE" id="PS51898"/>
    </source>
</evidence>
<dbReference type="Pfam" id="PF14659">
    <property type="entry name" value="Phage_int_SAM_3"/>
    <property type="match status" value="1"/>
</dbReference>
<evidence type="ECO:0000256" key="4">
    <source>
        <dbReference type="ARBA" id="ARBA00023172"/>
    </source>
</evidence>
<dbReference type="Pfam" id="PF00589">
    <property type="entry name" value="Phage_integrase"/>
    <property type="match status" value="1"/>
</dbReference>
<sequence length="530" mass="62097">MKNIYQESDGVFRIELSNGFRDDGTRDRIVERVYGTPEDAIKRRDEMKALQKQMKEEGLKAENGGYTLTQTAKIYLDDTKYQKRSLTTIRGYKQLLNNWILPDLGDIKIRSITEQDLEKLYDKMRNTINPQTGKPLSETYINHCHKLITSIFNYAKKKKWLLSNPAEFVINPPKLKIKQRDYYNYEEMMEVFELLKNYDIRFRTAIFTLFNTGFRRGELGGLKWKDITKRKMPITENGVRKFQTTHIISINRELMTVSKEMQEDPDFLKKYDIIEQVTDSLVAIKPKTDKSIRKIVVVDEVYDVFMEYKKYQIDNGFNPSDDDYIFRTLELNSVWHPDYITKEWARFIKDNNLKPITVHDIRHSHATYLLSIGVPPQDVARRLGHSEPSTTLRIYTHSNLIQDQKIVSMMASNIFNNDIPDVEVQPLTLLSILVNDSTLTNDDDLFNTLEWLTHDNITRDDLDSYMNMCKQYILDSNPNLQMFNQAIESIDPELKDKLLGGIFAIFDNNHELSLNPISDITKYKDENISI</sequence>
<evidence type="ECO:0000256" key="2">
    <source>
        <dbReference type="ARBA" id="ARBA00022908"/>
    </source>
</evidence>
<dbReference type="AlphaFoldDB" id="K1RQH5"/>
<dbReference type="Gene3D" id="1.10.150.130">
    <property type="match status" value="1"/>
</dbReference>
<keyword evidence="2" id="KW-0229">DNA integration</keyword>
<evidence type="ECO:0000256" key="3">
    <source>
        <dbReference type="ARBA" id="ARBA00023125"/>
    </source>
</evidence>
<dbReference type="CDD" id="cd01189">
    <property type="entry name" value="INT_ICEBs1_C_like"/>
    <property type="match status" value="1"/>
</dbReference>
<organism evidence="7">
    <name type="scientific">human gut metagenome</name>
    <dbReference type="NCBI Taxonomy" id="408170"/>
    <lineage>
        <taxon>unclassified sequences</taxon>
        <taxon>metagenomes</taxon>
        <taxon>organismal metagenomes</taxon>
    </lineage>
</organism>
<evidence type="ECO:0000313" key="7">
    <source>
        <dbReference type="EMBL" id="EKC45824.1"/>
    </source>
</evidence>